<evidence type="ECO:0000313" key="4">
    <source>
        <dbReference type="EMBL" id="VAX33768.1"/>
    </source>
</evidence>
<dbReference type="AlphaFoldDB" id="A0A3B1DCP1"/>
<dbReference type="GO" id="GO:0004176">
    <property type="term" value="F:ATP-dependent peptidase activity"/>
    <property type="evidence" value="ECO:0007669"/>
    <property type="project" value="InterPro"/>
</dbReference>
<dbReference type="GO" id="GO:0005524">
    <property type="term" value="F:ATP binding"/>
    <property type="evidence" value="ECO:0007669"/>
    <property type="project" value="InterPro"/>
</dbReference>
<accession>A0A3B1DCP1</accession>
<dbReference type="InterPro" id="IPR027065">
    <property type="entry name" value="Lon_Prtase"/>
</dbReference>
<dbReference type="SUPFAM" id="SSF54211">
    <property type="entry name" value="Ribosomal protein S5 domain 2-like"/>
    <property type="match status" value="1"/>
</dbReference>
<proteinExistence type="predicted"/>
<dbReference type="InterPro" id="IPR020568">
    <property type="entry name" value="Ribosomal_Su5_D2-typ_SF"/>
</dbReference>
<protein>
    <submittedName>
        <fullName evidence="4">ATP-dependent protease La Type II</fullName>
        <ecNumber evidence="4">3.4.21.53</ecNumber>
    </submittedName>
</protein>
<dbReference type="InterPro" id="IPR046844">
    <property type="entry name" value="Lon-like_helical"/>
</dbReference>
<evidence type="ECO:0000256" key="2">
    <source>
        <dbReference type="SAM" id="MobiDB-lite"/>
    </source>
</evidence>
<dbReference type="PRINTS" id="PR00830">
    <property type="entry name" value="ENDOLAPTASE"/>
</dbReference>
<dbReference type="GO" id="GO:0004252">
    <property type="term" value="F:serine-type endopeptidase activity"/>
    <property type="evidence" value="ECO:0007669"/>
    <property type="project" value="UniProtKB-EC"/>
</dbReference>
<dbReference type="Pfam" id="PF20437">
    <property type="entry name" value="LonC_helical"/>
    <property type="match status" value="1"/>
</dbReference>
<dbReference type="InterPro" id="IPR014721">
    <property type="entry name" value="Ribsml_uS5_D2-typ_fold_subgr"/>
</dbReference>
<dbReference type="Gene3D" id="3.30.230.10">
    <property type="match status" value="1"/>
</dbReference>
<sequence length="810" mass="91468">MKSLTVDELYRRCDTKLFSFRTTDELPPFEGTIGQDRALSAIDFGLSLESKGFNIYVLGESGTGKTSTIKTLLSRKAEGEPVPPDWCYVYNFKEPDNPLVISLEPGRGVEFQKDMAELINTLKVEIPGVFESKEYDKQRGRIFEEFQKRQKELFSSLEAEAEAKGFTIKRTVGAFLIVPVKKNGEPLTEEEFHSLDKTTRKKIEEIGKLLQEKLDDLVRTLREGEKLVRELLRRLEREAAISVLGHLIDDLKEKYKGNEKIMIYLDAVKEDILDNLEDFKSSSEEAAPAPLPFAKAPKQEPNFVRYSVNAIVNNGARKGAPCVFESNPTYYNLFGRIEHKFQYGVAVTDFSMIKSGSLHKANGGYLVINALDLLRNLFSYDAMKRAIRNRELKIEDIWEQYRLITTAMLKPEAVPLDVKVVLIGNPYIYYLLYNLDEEYRELFKVKADFDNRMDRTEENILKYATFVATKSKEESLLSFDPSGVARIVEFGSRLAEHQEKLSSKFSDISDLVREAHYWAKKEGAEAVAGVHVERALNEKIYRHNRIEDRLRELMAEGTLIVETSGERVGQINGLAVMSLGDYSFGKPSRITTTVYTGKAGVINIERETKLSGKIHEKAILILSNYLGRMYAVKKPISLSASITFEQLYGMIEGDSATCAELYSLLSAISGVPIKQNIAITGSMDQNGNIQPIGGVNEKIEGFFELCRLRGLDRTYGVIIPEKNVRNLMLRRGVLEAVKDGSFHIYPIERVEEGIEILMGMPAGELKPDGTYPEATLNYLVQMRLTEIREALKDKKGEKNNNNGEDGKGGE</sequence>
<name>A0A3B1DCP1_9ZZZZ</name>
<dbReference type="PANTHER" id="PTHR10046">
    <property type="entry name" value="ATP DEPENDENT LON PROTEASE FAMILY MEMBER"/>
    <property type="match status" value="1"/>
</dbReference>
<gene>
    <name evidence="4" type="ORF">MNBD_NITROSPIRAE03-1921</name>
</gene>
<dbReference type="Gene3D" id="1.10.8.60">
    <property type="match status" value="1"/>
</dbReference>
<dbReference type="Pfam" id="PF20436">
    <property type="entry name" value="LonB_AAA-LID"/>
    <property type="match status" value="1"/>
</dbReference>
<dbReference type="InterPro" id="IPR027417">
    <property type="entry name" value="P-loop_NTPase"/>
</dbReference>
<dbReference type="Pfam" id="PF13654">
    <property type="entry name" value="AAA_32"/>
    <property type="match status" value="1"/>
</dbReference>
<evidence type="ECO:0000256" key="1">
    <source>
        <dbReference type="ARBA" id="ARBA00022670"/>
    </source>
</evidence>
<dbReference type="GO" id="GO:0006508">
    <property type="term" value="P:proteolysis"/>
    <property type="evidence" value="ECO:0007669"/>
    <property type="project" value="UniProtKB-KW"/>
</dbReference>
<dbReference type="InterPro" id="IPR041699">
    <property type="entry name" value="AAA_32"/>
</dbReference>
<dbReference type="EC" id="3.4.21.53" evidence="4"/>
<dbReference type="Pfam" id="PF05362">
    <property type="entry name" value="Lon_C"/>
    <property type="match status" value="1"/>
</dbReference>
<feature type="region of interest" description="Disordered" evidence="2">
    <location>
        <begin position="790"/>
        <end position="810"/>
    </location>
</feature>
<keyword evidence="4" id="KW-0378">Hydrolase</keyword>
<dbReference type="InterPro" id="IPR046843">
    <property type="entry name" value="LonB_AAA-LID"/>
</dbReference>
<dbReference type="InterPro" id="IPR008269">
    <property type="entry name" value="Lon_proteolytic"/>
</dbReference>
<dbReference type="EMBL" id="UOGI01000204">
    <property type="protein sequence ID" value="VAX33768.1"/>
    <property type="molecule type" value="Genomic_DNA"/>
</dbReference>
<dbReference type="Gene3D" id="3.40.50.300">
    <property type="entry name" value="P-loop containing nucleotide triphosphate hydrolases"/>
    <property type="match status" value="2"/>
</dbReference>
<keyword evidence="1 4" id="KW-0645">Protease</keyword>
<evidence type="ECO:0000259" key="3">
    <source>
        <dbReference type="PROSITE" id="PS51786"/>
    </source>
</evidence>
<dbReference type="GO" id="GO:0030163">
    <property type="term" value="P:protein catabolic process"/>
    <property type="evidence" value="ECO:0007669"/>
    <property type="project" value="InterPro"/>
</dbReference>
<dbReference type="PROSITE" id="PS51786">
    <property type="entry name" value="LON_PROTEOLYTIC"/>
    <property type="match status" value="1"/>
</dbReference>
<organism evidence="4">
    <name type="scientific">hydrothermal vent metagenome</name>
    <dbReference type="NCBI Taxonomy" id="652676"/>
    <lineage>
        <taxon>unclassified sequences</taxon>
        <taxon>metagenomes</taxon>
        <taxon>ecological metagenomes</taxon>
    </lineage>
</organism>
<dbReference type="SUPFAM" id="SSF52540">
    <property type="entry name" value="P-loop containing nucleoside triphosphate hydrolases"/>
    <property type="match status" value="2"/>
</dbReference>
<feature type="domain" description="Lon proteolytic" evidence="3">
    <location>
        <begin position="565"/>
        <end position="760"/>
    </location>
</feature>
<reference evidence="4" key="1">
    <citation type="submission" date="2018-06" db="EMBL/GenBank/DDBJ databases">
        <authorList>
            <person name="Zhirakovskaya E."/>
        </authorList>
    </citation>
    <scope>NUCLEOTIDE SEQUENCE</scope>
</reference>